<dbReference type="InterPro" id="IPR014756">
    <property type="entry name" value="Ig_E-set"/>
</dbReference>
<dbReference type="SUPFAM" id="SSF81296">
    <property type="entry name" value="E set domains"/>
    <property type="match status" value="1"/>
</dbReference>
<dbReference type="GO" id="GO:0046688">
    <property type="term" value="P:response to copper ion"/>
    <property type="evidence" value="ECO:0007669"/>
    <property type="project" value="InterPro"/>
</dbReference>
<feature type="signal peptide" evidence="5">
    <location>
        <begin position="1"/>
        <end position="24"/>
    </location>
</feature>
<evidence type="ECO:0000256" key="1">
    <source>
        <dbReference type="ARBA" id="ARBA00004196"/>
    </source>
</evidence>
<dbReference type="PANTHER" id="PTHR34820">
    <property type="entry name" value="INNER MEMBRANE PROTEIN YEBZ"/>
    <property type="match status" value="1"/>
</dbReference>
<keyword evidence="3 5" id="KW-0732">Signal</keyword>
<keyword evidence="4" id="KW-0186">Copper</keyword>
<evidence type="ECO:0000259" key="6">
    <source>
        <dbReference type="Pfam" id="PF04234"/>
    </source>
</evidence>
<evidence type="ECO:0000313" key="8">
    <source>
        <dbReference type="Proteomes" id="UP000600101"/>
    </source>
</evidence>
<organism evidence="7 8">
    <name type="scientific">Siccirubricoccus deserti</name>
    <dbReference type="NCBI Taxonomy" id="2013562"/>
    <lineage>
        <taxon>Bacteria</taxon>
        <taxon>Pseudomonadati</taxon>
        <taxon>Pseudomonadota</taxon>
        <taxon>Alphaproteobacteria</taxon>
        <taxon>Acetobacterales</taxon>
        <taxon>Roseomonadaceae</taxon>
        <taxon>Siccirubricoccus</taxon>
    </lineage>
</organism>
<dbReference type="GO" id="GO:0030313">
    <property type="term" value="C:cell envelope"/>
    <property type="evidence" value="ECO:0007669"/>
    <property type="project" value="UniProtKB-SubCell"/>
</dbReference>
<evidence type="ECO:0000256" key="5">
    <source>
        <dbReference type="SAM" id="SignalP"/>
    </source>
</evidence>
<feature type="domain" description="CopC" evidence="6">
    <location>
        <begin position="25"/>
        <end position="121"/>
    </location>
</feature>
<dbReference type="AlphaFoldDB" id="A0A9X0QV61"/>
<dbReference type="PANTHER" id="PTHR34820:SF4">
    <property type="entry name" value="INNER MEMBRANE PROTEIN YEBZ"/>
    <property type="match status" value="1"/>
</dbReference>
<comment type="caution">
    <text evidence="7">The sequence shown here is derived from an EMBL/GenBank/DDBJ whole genome shotgun (WGS) entry which is preliminary data.</text>
</comment>
<dbReference type="Proteomes" id="UP000600101">
    <property type="component" value="Unassembled WGS sequence"/>
</dbReference>
<accession>A0A9X0QV61</accession>
<evidence type="ECO:0000256" key="2">
    <source>
        <dbReference type="ARBA" id="ARBA00022723"/>
    </source>
</evidence>
<dbReference type="InterPro" id="IPR014755">
    <property type="entry name" value="Cu-Rt/internalin_Ig-like"/>
</dbReference>
<sequence length="124" mass="12981">MHRLLRRSLLGATAILLAPRPAAAHAVVVTSEPAAGAALAALPPAVTVRFNSRIDHARSRLTLVAPAGTQSVLELAPDTEPTVLEAGVPSRLAPQPGAWRLRWQVLAIDGHITRGDVPFTIAAP</sequence>
<keyword evidence="2" id="KW-0479">Metal-binding</keyword>
<dbReference type="EMBL" id="JACOMF010000003">
    <property type="protein sequence ID" value="MBC4014450.1"/>
    <property type="molecule type" value="Genomic_DNA"/>
</dbReference>
<gene>
    <name evidence="7" type="ORF">H7965_03855</name>
</gene>
<proteinExistence type="predicted"/>
<evidence type="ECO:0000256" key="4">
    <source>
        <dbReference type="ARBA" id="ARBA00023008"/>
    </source>
</evidence>
<dbReference type="GO" id="GO:0006825">
    <property type="term" value="P:copper ion transport"/>
    <property type="evidence" value="ECO:0007669"/>
    <property type="project" value="InterPro"/>
</dbReference>
<dbReference type="GO" id="GO:0005886">
    <property type="term" value="C:plasma membrane"/>
    <property type="evidence" value="ECO:0007669"/>
    <property type="project" value="TreeGrafter"/>
</dbReference>
<dbReference type="InterPro" id="IPR007348">
    <property type="entry name" value="CopC_dom"/>
</dbReference>
<dbReference type="Gene3D" id="2.60.40.1220">
    <property type="match status" value="1"/>
</dbReference>
<evidence type="ECO:0000256" key="3">
    <source>
        <dbReference type="ARBA" id="ARBA00022729"/>
    </source>
</evidence>
<dbReference type="InterPro" id="IPR032694">
    <property type="entry name" value="CopC/D"/>
</dbReference>
<comment type="subcellular location">
    <subcellularLocation>
        <location evidence="1">Cell envelope</location>
    </subcellularLocation>
</comment>
<dbReference type="GO" id="GO:0005507">
    <property type="term" value="F:copper ion binding"/>
    <property type="evidence" value="ECO:0007669"/>
    <property type="project" value="InterPro"/>
</dbReference>
<keyword evidence="8" id="KW-1185">Reference proteome</keyword>
<evidence type="ECO:0000313" key="7">
    <source>
        <dbReference type="EMBL" id="MBC4014450.1"/>
    </source>
</evidence>
<feature type="chain" id="PRO_5040718995" evidence="5">
    <location>
        <begin position="25"/>
        <end position="124"/>
    </location>
</feature>
<reference evidence="7" key="1">
    <citation type="submission" date="2020-08" db="EMBL/GenBank/DDBJ databases">
        <authorList>
            <person name="Hu Y."/>
            <person name="Nguyen S.V."/>
            <person name="Li F."/>
            <person name="Fanning S."/>
        </authorList>
    </citation>
    <scope>NUCLEOTIDE SEQUENCE</scope>
    <source>
        <strain evidence="7">SYSU D8009</strain>
    </source>
</reference>
<dbReference type="GO" id="GO:0042597">
    <property type="term" value="C:periplasmic space"/>
    <property type="evidence" value="ECO:0007669"/>
    <property type="project" value="InterPro"/>
</dbReference>
<protein>
    <submittedName>
        <fullName evidence="7">Copper resistance protein CopC</fullName>
    </submittedName>
</protein>
<name>A0A9X0QV61_9PROT</name>
<dbReference type="Pfam" id="PF04234">
    <property type="entry name" value="CopC"/>
    <property type="match status" value="1"/>
</dbReference>